<reference evidence="2 3" key="1">
    <citation type="journal article" date="2022" name="Nat. Plants">
        <title>Genomes of leafy and leafless Platanthera orchids illuminate the evolution of mycoheterotrophy.</title>
        <authorList>
            <person name="Li M.H."/>
            <person name="Liu K.W."/>
            <person name="Li Z."/>
            <person name="Lu H.C."/>
            <person name="Ye Q.L."/>
            <person name="Zhang D."/>
            <person name="Wang J.Y."/>
            <person name="Li Y.F."/>
            <person name="Zhong Z.M."/>
            <person name="Liu X."/>
            <person name="Yu X."/>
            <person name="Liu D.K."/>
            <person name="Tu X.D."/>
            <person name="Liu B."/>
            <person name="Hao Y."/>
            <person name="Liao X.Y."/>
            <person name="Jiang Y.T."/>
            <person name="Sun W.H."/>
            <person name="Chen J."/>
            <person name="Chen Y.Q."/>
            <person name="Ai Y."/>
            <person name="Zhai J.W."/>
            <person name="Wu S.S."/>
            <person name="Zhou Z."/>
            <person name="Hsiao Y.Y."/>
            <person name="Wu W.L."/>
            <person name="Chen Y.Y."/>
            <person name="Lin Y.F."/>
            <person name="Hsu J.L."/>
            <person name="Li C.Y."/>
            <person name="Wang Z.W."/>
            <person name="Zhao X."/>
            <person name="Zhong W.Y."/>
            <person name="Ma X.K."/>
            <person name="Ma L."/>
            <person name="Huang J."/>
            <person name="Chen G.Z."/>
            <person name="Huang M.Z."/>
            <person name="Huang L."/>
            <person name="Peng D.H."/>
            <person name="Luo Y.B."/>
            <person name="Zou S.Q."/>
            <person name="Chen S.P."/>
            <person name="Lan S."/>
            <person name="Tsai W.C."/>
            <person name="Van de Peer Y."/>
            <person name="Liu Z.J."/>
        </authorList>
    </citation>
    <scope>NUCLEOTIDE SEQUENCE [LARGE SCALE GENOMIC DNA]</scope>
    <source>
        <strain evidence="2">Lor287</strain>
    </source>
</reference>
<evidence type="ECO:0000313" key="3">
    <source>
        <dbReference type="Proteomes" id="UP001418222"/>
    </source>
</evidence>
<feature type="compositionally biased region" description="Basic and acidic residues" evidence="1">
    <location>
        <begin position="28"/>
        <end position="49"/>
    </location>
</feature>
<feature type="compositionally biased region" description="Basic and acidic residues" evidence="1">
    <location>
        <begin position="58"/>
        <end position="76"/>
    </location>
</feature>
<evidence type="ECO:0000313" key="2">
    <source>
        <dbReference type="EMBL" id="KAK8957489.1"/>
    </source>
</evidence>
<dbReference type="AlphaFoldDB" id="A0AAP0C4I8"/>
<feature type="region of interest" description="Disordered" evidence="1">
    <location>
        <begin position="1"/>
        <end position="83"/>
    </location>
</feature>
<gene>
    <name evidence="2" type="ORF">KSP39_PZI001503</name>
</gene>
<proteinExistence type="predicted"/>
<dbReference type="Proteomes" id="UP001418222">
    <property type="component" value="Unassembled WGS sequence"/>
</dbReference>
<dbReference type="EMBL" id="JBBWWQ010000001">
    <property type="protein sequence ID" value="KAK8957489.1"/>
    <property type="molecule type" value="Genomic_DNA"/>
</dbReference>
<accession>A0AAP0C4I8</accession>
<keyword evidence="3" id="KW-1185">Reference proteome</keyword>
<comment type="caution">
    <text evidence="2">The sequence shown here is derived from an EMBL/GenBank/DDBJ whole genome shotgun (WGS) entry which is preliminary data.</text>
</comment>
<feature type="compositionally biased region" description="Basic and acidic residues" evidence="1">
    <location>
        <begin position="1"/>
        <end position="20"/>
    </location>
</feature>
<name>A0AAP0C4I8_9ASPA</name>
<sequence length="123" mass="13740">MAFGDRRDENPTRDKGKGKEPNTSVPDPAKRTLGEADRRPVEDVARPRESFQVYSSRRMRETLDEPEVSKDSRSEESVSGQQSSLVRIVDIAQAIAEAIRLVRDTTPAAPPLSHPRLCQLCLL</sequence>
<evidence type="ECO:0000256" key="1">
    <source>
        <dbReference type="SAM" id="MobiDB-lite"/>
    </source>
</evidence>
<protein>
    <submittedName>
        <fullName evidence="2">Uncharacterized protein</fullName>
    </submittedName>
</protein>
<organism evidence="2 3">
    <name type="scientific">Platanthera zijinensis</name>
    <dbReference type="NCBI Taxonomy" id="2320716"/>
    <lineage>
        <taxon>Eukaryota</taxon>
        <taxon>Viridiplantae</taxon>
        <taxon>Streptophyta</taxon>
        <taxon>Embryophyta</taxon>
        <taxon>Tracheophyta</taxon>
        <taxon>Spermatophyta</taxon>
        <taxon>Magnoliopsida</taxon>
        <taxon>Liliopsida</taxon>
        <taxon>Asparagales</taxon>
        <taxon>Orchidaceae</taxon>
        <taxon>Orchidoideae</taxon>
        <taxon>Orchideae</taxon>
        <taxon>Orchidinae</taxon>
        <taxon>Platanthera</taxon>
    </lineage>
</organism>